<keyword evidence="4 7" id="KW-1133">Transmembrane helix</keyword>
<protein>
    <recommendedName>
        <fullName evidence="8">VTT domain-containing protein</fullName>
    </recommendedName>
</protein>
<dbReference type="PANTHER" id="PTHR12677">
    <property type="entry name" value="GOLGI APPARATUS MEMBRANE PROTEIN TVP38-RELATED"/>
    <property type="match status" value="1"/>
</dbReference>
<dbReference type="PANTHER" id="PTHR12677:SF59">
    <property type="entry name" value="GOLGI APPARATUS MEMBRANE PROTEIN TVP38-RELATED"/>
    <property type="match status" value="1"/>
</dbReference>
<dbReference type="Pfam" id="PF09335">
    <property type="entry name" value="VTT_dom"/>
    <property type="match status" value="1"/>
</dbReference>
<accession>A0A9W7B8P0</accession>
<feature type="region of interest" description="Disordered" evidence="6">
    <location>
        <begin position="1"/>
        <end position="28"/>
    </location>
</feature>
<reference evidence="10" key="1">
    <citation type="journal article" date="2023" name="Commun. Biol.">
        <title>Genome analysis of Parmales, the sister group of diatoms, reveals the evolutionary specialization of diatoms from phago-mixotrophs to photoautotrophs.</title>
        <authorList>
            <person name="Ban H."/>
            <person name="Sato S."/>
            <person name="Yoshikawa S."/>
            <person name="Yamada K."/>
            <person name="Nakamura Y."/>
            <person name="Ichinomiya M."/>
            <person name="Sato N."/>
            <person name="Blanc-Mathieu R."/>
            <person name="Endo H."/>
            <person name="Kuwata A."/>
            <person name="Ogata H."/>
        </authorList>
    </citation>
    <scope>NUCLEOTIDE SEQUENCE [LARGE SCALE GENOMIC DNA]</scope>
    <source>
        <strain evidence="10">NIES 3699</strain>
    </source>
</reference>
<keyword evidence="3 7" id="KW-0812">Transmembrane</keyword>
<feature type="transmembrane region" description="Helical" evidence="7">
    <location>
        <begin position="247"/>
        <end position="267"/>
    </location>
</feature>
<evidence type="ECO:0000256" key="6">
    <source>
        <dbReference type="SAM" id="MobiDB-lite"/>
    </source>
</evidence>
<evidence type="ECO:0000259" key="8">
    <source>
        <dbReference type="Pfam" id="PF09335"/>
    </source>
</evidence>
<evidence type="ECO:0000256" key="4">
    <source>
        <dbReference type="ARBA" id="ARBA00022989"/>
    </source>
</evidence>
<gene>
    <name evidence="9" type="ORF">TrVE_jg6658</name>
</gene>
<feature type="domain" description="VTT" evidence="8">
    <location>
        <begin position="102"/>
        <end position="228"/>
    </location>
</feature>
<organism evidence="9 10">
    <name type="scientific">Triparma verrucosa</name>
    <dbReference type="NCBI Taxonomy" id="1606542"/>
    <lineage>
        <taxon>Eukaryota</taxon>
        <taxon>Sar</taxon>
        <taxon>Stramenopiles</taxon>
        <taxon>Ochrophyta</taxon>
        <taxon>Bolidophyceae</taxon>
        <taxon>Parmales</taxon>
        <taxon>Triparmaceae</taxon>
        <taxon>Triparma</taxon>
    </lineage>
</organism>
<evidence type="ECO:0000313" key="10">
    <source>
        <dbReference type="Proteomes" id="UP001165160"/>
    </source>
</evidence>
<dbReference type="InterPro" id="IPR015414">
    <property type="entry name" value="TMEM64"/>
</dbReference>
<comment type="subcellular location">
    <subcellularLocation>
        <location evidence="1">Cell membrane</location>
        <topology evidence="1">Multi-pass membrane protein</topology>
    </subcellularLocation>
</comment>
<evidence type="ECO:0000256" key="7">
    <source>
        <dbReference type="SAM" id="Phobius"/>
    </source>
</evidence>
<feature type="transmembrane region" description="Helical" evidence="7">
    <location>
        <begin position="88"/>
        <end position="113"/>
    </location>
</feature>
<name>A0A9W7B8P0_9STRA</name>
<dbReference type="Proteomes" id="UP001165160">
    <property type="component" value="Unassembled WGS sequence"/>
</dbReference>
<comment type="caution">
    <text evidence="9">The sequence shown here is derived from an EMBL/GenBank/DDBJ whole genome shotgun (WGS) entry which is preliminary data.</text>
</comment>
<feature type="region of interest" description="Disordered" evidence="6">
    <location>
        <begin position="296"/>
        <end position="335"/>
    </location>
</feature>
<feature type="transmembrane region" description="Helical" evidence="7">
    <location>
        <begin position="206"/>
        <end position="227"/>
    </location>
</feature>
<dbReference type="GO" id="GO:0005886">
    <property type="term" value="C:plasma membrane"/>
    <property type="evidence" value="ECO:0007669"/>
    <property type="project" value="UniProtKB-SubCell"/>
</dbReference>
<proteinExistence type="predicted"/>
<feature type="compositionally biased region" description="Low complexity" evidence="6">
    <location>
        <begin position="1"/>
        <end position="20"/>
    </location>
</feature>
<evidence type="ECO:0000313" key="9">
    <source>
        <dbReference type="EMBL" id="GMH82343.1"/>
    </source>
</evidence>
<keyword evidence="5 7" id="KW-0472">Membrane</keyword>
<evidence type="ECO:0000256" key="5">
    <source>
        <dbReference type="ARBA" id="ARBA00023136"/>
    </source>
</evidence>
<feature type="transmembrane region" description="Helical" evidence="7">
    <location>
        <begin position="125"/>
        <end position="150"/>
    </location>
</feature>
<keyword evidence="2" id="KW-1003">Cell membrane</keyword>
<sequence>MKKTSMPSSSIPYSRLSSNPSPQPPPAPSKFPKGFLSLKNVPKILAIILLLSILTYLVYDTFLGPHIIWDELLSLNKWIEKSGSTGPIYLSIILIILTLLGIPATIFIIGGGFAFTERFGTLGMLYNFVACYLGCTVGGCCAFFLGRYFFRERVRTFIRKRKMRIVRAIDIAMKKEGTKMAILLRIVPYIPWNVFNYIAGVTGMRFYSYLIGSIGSWPWIVICSFIGSGLKSLDEAASGTSGGDDGVTNTIVLVVGLSSTIITTVLVSRYARRALDEIKDEERLSRMSDSSFVFTEDGGSRQVSTASGVRSEGGMTESEEGFWKEGQGAPLIQSV</sequence>
<feature type="transmembrane region" description="Helical" evidence="7">
    <location>
        <begin position="44"/>
        <end position="68"/>
    </location>
</feature>
<keyword evidence="10" id="KW-1185">Reference proteome</keyword>
<evidence type="ECO:0000256" key="2">
    <source>
        <dbReference type="ARBA" id="ARBA00022475"/>
    </source>
</evidence>
<dbReference type="AlphaFoldDB" id="A0A9W7B8P0"/>
<evidence type="ECO:0000256" key="1">
    <source>
        <dbReference type="ARBA" id="ARBA00004651"/>
    </source>
</evidence>
<dbReference type="EMBL" id="BRXX01000014">
    <property type="protein sequence ID" value="GMH82343.1"/>
    <property type="molecule type" value="Genomic_DNA"/>
</dbReference>
<evidence type="ECO:0000256" key="3">
    <source>
        <dbReference type="ARBA" id="ARBA00022692"/>
    </source>
</evidence>
<dbReference type="InterPro" id="IPR032816">
    <property type="entry name" value="VTT_dom"/>
</dbReference>